<comment type="similarity">
    <text evidence="1">Belongs to the LytR/CpsA/Psr (LCP) family.</text>
</comment>
<feature type="compositionally biased region" description="Low complexity" evidence="2">
    <location>
        <begin position="175"/>
        <end position="213"/>
    </location>
</feature>
<dbReference type="InterPro" id="IPR050922">
    <property type="entry name" value="LytR/CpsA/Psr_CW_biosynth"/>
</dbReference>
<feature type="region of interest" description="Disordered" evidence="2">
    <location>
        <begin position="718"/>
        <end position="762"/>
    </location>
</feature>
<evidence type="ECO:0000256" key="1">
    <source>
        <dbReference type="ARBA" id="ARBA00006068"/>
    </source>
</evidence>
<dbReference type="Gene3D" id="3.30.70.2390">
    <property type="match status" value="1"/>
</dbReference>
<name>A0ABP7PM30_9ACTN</name>
<protein>
    <recommendedName>
        <fullName evidence="7">LytR family transcriptional regulator</fullName>
    </recommendedName>
</protein>
<feature type="compositionally biased region" description="Basic residues" evidence="2">
    <location>
        <begin position="232"/>
        <end position="254"/>
    </location>
</feature>
<feature type="compositionally biased region" description="Low complexity" evidence="2">
    <location>
        <begin position="8"/>
        <end position="19"/>
    </location>
</feature>
<keyword evidence="6" id="KW-1185">Reference proteome</keyword>
<organism evidence="5 6">
    <name type="scientific">Gordonia caeni</name>
    <dbReference type="NCBI Taxonomy" id="1007097"/>
    <lineage>
        <taxon>Bacteria</taxon>
        <taxon>Bacillati</taxon>
        <taxon>Actinomycetota</taxon>
        <taxon>Actinomycetes</taxon>
        <taxon>Mycobacteriales</taxon>
        <taxon>Gordoniaceae</taxon>
        <taxon>Gordonia</taxon>
    </lineage>
</organism>
<feature type="compositionally biased region" description="Basic and acidic residues" evidence="2">
    <location>
        <begin position="34"/>
        <end position="72"/>
    </location>
</feature>
<feature type="region of interest" description="Disordered" evidence="2">
    <location>
        <begin position="587"/>
        <end position="628"/>
    </location>
</feature>
<evidence type="ECO:0000259" key="3">
    <source>
        <dbReference type="Pfam" id="PF03816"/>
    </source>
</evidence>
<dbReference type="InterPro" id="IPR004474">
    <property type="entry name" value="LytR_CpsA_psr"/>
</dbReference>
<comment type="caution">
    <text evidence="5">The sequence shown here is derived from an EMBL/GenBank/DDBJ whole genome shotgun (WGS) entry which is preliminary data.</text>
</comment>
<dbReference type="Gene3D" id="3.40.630.190">
    <property type="entry name" value="LCP protein"/>
    <property type="match status" value="1"/>
</dbReference>
<feature type="domain" description="Cell envelope-related transcriptional attenuator" evidence="3">
    <location>
        <begin position="340"/>
        <end position="502"/>
    </location>
</feature>
<feature type="domain" description="LytR/CpsA/Psr regulator C-terminal" evidence="4">
    <location>
        <begin position="633"/>
        <end position="717"/>
    </location>
</feature>
<gene>
    <name evidence="5" type="ORF">GCM10022231_31150</name>
</gene>
<dbReference type="NCBIfam" id="TIGR00350">
    <property type="entry name" value="lytR_cpsA_psr"/>
    <property type="match status" value="1"/>
</dbReference>
<sequence length="762" mass="80822">MTSDDEPGSQQPDGPSGPARRSRRAGRTSQSYDFRARFGDPESTERREGLREPVRRERRVPGRDRLTVRELMEQMGVENQPTPPQSAPPQSPPSPSAPAQSPPPPRPGPPPGQRPPAPGPRAQRPPEQPPADVTQALPPVADTPPPVDLSEAATAERAQRESRGQVPSPPPLPARGPAEPTAEPAVPAGDSAAGQAPEGPAEAGEPEAAAAAPRRPRRPLEPTPDLTDAFKRARAKRRRQSRTARTPGKGRKAAVRSTGRVLVALACVLTLVGTGYMWNLKRGWNGSWNNVAAVDGNDPNIRDKNAQYGDETYLIVGTDSRSGKNAKLGGGDTTTIEGIRADTILLVNIPADRSRVVAVSWPRDLQVDRPECQDWDPETGDYGTDLPAATGVKINSVYAEGGPTCLVKTLTQMSGLNINHFIAMDFEGFEKVVNEIGGVNVCSTVPLYDYELGYILRKAGTKKLTGRRALNYVRARNISAEGNGDYGRIKRQQLFMSSLLRSTLSSDVLSNPNKLNKIVKTFITYSTVDRVDTDSLIQLADSMQGVEAGRVTFLTIPTSGTTEDGENNEIPRTDDIDAIFDAIIDDKPLPGEKKETSPEKSGESSTAEAPATSAAKAPASTGKTEATAQYPTNVSVRVLNGSGESGVATAVMNTLISSGFNVPGVADASNKRSDTVVRYGAGEKDSAATLAAMFPGARIQEDRTVKAGVEIILGSDFAGTSSISSPPDPGSTVSVGQLPKVDNSSDLPNDLSVTNAGDTTCT</sequence>
<dbReference type="RefSeq" id="WP_344785429.1">
    <property type="nucleotide sequence ID" value="NZ_BAAAZW010000010.1"/>
</dbReference>
<proteinExistence type="inferred from homology"/>
<evidence type="ECO:0000259" key="4">
    <source>
        <dbReference type="Pfam" id="PF13399"/>
    </source>
</evidence>
<dbReference type="EMBL" id="BAAAZW010000010">
    <property type="protein sequence ID" value="GAA3967928.1"/>
    <property type="molecule type" value="Genomic_DNA"/>
</dbReference>
<feature type="compositionally biased region" description="Polar residues" evidence="2">
    <location>
        <begin position="742"/>
        <end position="762"/>
    </location>
</feature>
<evidence type="ECO:0008006" key="7">
    <source>
        <dbReference type="Google" id="ProtNLM"/>
    </source>
</evidence>
<dbReference type="InterPro" id="IPR027381">
    <property type="entry name" value="LytR/CpsA/Psr_C"/>
</dbReference>
<evidence type="ECO:0000313" key="6">
    <source>
        <dbReference type="Proteomes" id="UP001418444"/>
    </source>
</evidence>
<dbReference type="PANTHER" id="PTHR33392">
    <property type="entry name" value="POLYISOPRENYL-TEICHOIC ACID--PEPTIDOGLYCAN TEICHOIC ACID TRANSFERASE TAGU"/>
    <property type="match status" value="1"/>
</dbReference>
<dbReference type="Pfam" id="PF03816">
    <property type="entry name" value="LytR_cpsA_psr"/>
    <property type="match status" value="1"/>
</dbReference>
<feature type="region of interest" description="Disordered" evidence="2">
    <location>
        <begin position="1"/>
        <end position="254"/>
    </location>
</feature>
<accession>A0ABP7PM30</accession>
<dbReference type="PANTHER" id="PTHR33392:SF6">
    <property type="entry name" value="POLYISOPRENYL-TEICHOIC ACID--PEPTIDOGLYCAN TEICHOIC ACID TRANSFERASE TAGU"/>
    <property type="match status" value="1"/>
</dbReference>
<feature type="compositionally biased region" description="Low complexity" evidence="2">
    <location>
        <begin position="603"/>
        <end position="624"/>
    </location>
</feature>
<feature type="compositionally biased region" description="Polar residues" evidence="2">
    <location>
        <begin position="718"/>
        <end position="735"/>
    </location>
</feature>
<feature type="compositionally biased region" description="Pro residues" evidence="2">
    <location>
        <begin position="81"/>
        <end position="119"/>
    </location>
</feature>
<evidence type="ECO:0000256" key="2">
    <source>
        <dbReference type="SAM" id="MobiDB-lite"/>
    </source>
</evidence>
<reference evidence="6" key="1">
    <citation type="journal article" date="2019" name="Int. J. Syst. Evol. Microbiol.">
        <title>The Global Catalogue of Microorganisms (GCM) 10K type strain sequencing project: providing services to taxonomists for standard genome sequencing and annotation.</title>
        <authorList>
            <consortium name="The Broad Institute Genomics Platform"/>
            <consortium name="The Broad Institute Genome Sequencing Center for Infectious Disease"/>
            <person name="Wu L."/>
            <person name="Ma J."/>
        </authorList>
    </citation>
    <scope>NUCLEOTIDE SEQUENCE [LARGE SCALE GENOMIC DNA]</scope>
    <source>
        <strain evidence="6">JCM 16923</strain>
    </source>
</reference>
<dbReference type="Proteomes" id="UP001418444">
    <property type="component" value="Unassembled WGS sequence"/>
</dbReference>
<feature type="compositionally biased region" description="Basic and acidic residues" evidence="2">
    <location>
        <begin position="587"/>
        <end position="602"/>
    </location>
</feature>
<evidence type="ECO:0000313" key="5">
    <source>
        <dbReference type="EMBL" id="GAA3967928.1"/>
    </source>
</evidence>
<dbReference type="Pfam" id="PF13399">
    <property type="entry name" value="LytR_C"/>
    <property type="match status" value="1"/>
</dbReference>